<dbReference type="InParanoid" id="A0A0V0Q8U8"/>
<dbReference type="GO" id="GO:0003677">
    <property type="term" value="F:DNA binding"/>
    <property type="evidence" value="ECO:0007669"/>
    <property type="project" value="InterPro"/>
</dbReference>
<dbReference type="SUPFAM" id="SSF46950">
    <property type="entry name" value="Double-stranded DNA-binding domain"/>
    <property type="match status" value="1"/>
</dbReference>
<evidence type="ECO:0000313" key="3">
    <source>
        <dbReference type="EMBL" id="KRW98674.1"/>
    </source>
</evidence>
<dbReference type="OrthoDB" id="10252486at2759"/>
<dbReference type="InterPro" id="IPR036883">
    <property type="entry name" value="PDCD5-like_sf"/>
</dbReference>
<sequence>MDPQKLQQQYQQQQQQAEKLQQQEQMKDEMLSQILTPAAKDRLGNIKMAKPEKANQITMKLLQVAQSGQLKEKISEQQLIELLDDIAEKEKKTTSVKFQRRGLDDDDW</sequence>
<dbReference type="AlphaFoldDB" id="A0A0V0Q8U8"/>
<organism evidence="3 4">
    <name type="scientific">Pseudocohnilembus persalinus</name>
    <name type="common">Ciliate</name>
    <dbReference type="NCBI Taxonomy" id="266149"/>
    <lineage>
        <taxon>Eukaryota</taxon>
        <taxon>Sar</taxon>
        <taxon>Alveolata</taxon>
        <taxon>Ciliophora</taxon>
        <taxon>Intramacronucleata</taxon>
        <taxon>Oligohymenophorea</taxon>
        <taxon>Scuticociliatia</taxon>
        <taxon>Philasterida</taxon>
        <taxon>Pseudocohnilembidae</taxon>
        <taxon>Pseudocohnilembus</taxon>
    </lineage>
</organism>
<evidence type="ECO:0000256" key="2">
    <source>
        <dbReference type="SAM" id="Coils"/>
    </source>
</evidence>
<gene>
    <name evidence="3" type="ORF">PPERSA_00262</name>
</gene>
<evidence type="ECO:0000313" key="4">
    <source>
        <dbReference type="Proteomes" id="UP000054937"/>
    </source>
</evidence>
<dbReference type="GO" id="GO:0005829">
    <property type="term" value="C:cytosol"/>
    <property type="evidence" value="ECO:0007669"/>
    <property type="project" value="TreeGrafter"/>
</dbReference>
<dbReference type="PANTHER" id="PTHR10840:SF0">
    <property type="entry name" value="PROGRAMMED CELL DEATH PROTEIN 5"/>
    <property type="match status" value="1"/>
</dbReference>
<proteinExistence type="inferred from homology"/>
<evidence type="ECO:0000256" key="1">
    <source>
        <dbReference type="ARBA" id="ARBA00010490"/>
    </source>
</evidence>
<reference evidence="3 4" key="1">
    <citation type="journal article" date="2015" name="Sci. Rep.">
        <title>Genome of the facultative scuticociliatosis pathogen Pseudocohnilembus persalinus provides insight into its virulence through horizontal gene transfer.</title>
        <authorList>
            <person name="Xiong J."/>
            <person name="Wang G."/>
            <person name="Cheng J."/>
            <person name="Tian M."/>
            <person name="Pan X."/>
            <person name="Warren A."/>
            <person name="Jiang C."/>
            <person name="Yuan D."/>
            <person name="Miao W."/>
        </authorList>
    </citation>
    <scope>NUCLEOTIDE SEQUENCE [LARGE SCALE GENOMIC DNA]</scope>
    <source>
        <strain evidence="3">36N120E</strain>
    </source>
</reference>
<feature type="coiled-coil region" evidence="2">
    <location>
        <begin position="3"/>
        <end position="33"/>
    </location>
</feature>
<dbReference type="Pfam" id="PF01984">
    <property type="entry name" value="dsDNA_bind"/>
    <property type="match status" value="1"/>
</dbReference>
<comment type="similarity">
    <text evidence="1">Belongs to the PDCD5 family.</text>
</comment>
<dbReference type="Proteomes" id="UP000054937">
    <property type="component" value="Unassembled WGS sequence"/>
</dbReference>
<dbReference type="FunCoup" id="A0A0V0Q8U8">
    <property type="interactions" value="203"/>
</dbReference>
<dbReference type="EMBL" id="LDAU01000232">
    <property type="protein sequence ID" value="KRW98674.1"/>
    <property type="molecule type" value="Genomic_DNA"/>
</dbReference>
<keyword evidence="4" id="KW-1185">Reference proteome</keyword>
<dbReference type="OMA" id="IANMAMQ"/>
<accession>A0A0V0Q8U8</accession>
<name>A0A0V0Q8U8_PSEPJ</name>
<comment type="caution">
    <text evidence="3">The sequence shown here is derived from an EMBL/GenBank/DDBJ whole genome shotgun (WGS) entry which is preliminary data.</text>
</comment>
<protein>
    <submittedName>
        <fullName evidence="3">PDCD5-related protein</fullName>
    </submittedName>
</protein>
<keyword evidence="2" id="KW-0175">Coiled coil</keyword>
<dbReference type="PANTHER" id="PTHR10840">
    <property type="entry name" value="PROGRAMMED CELL DEATH PROTEIN 5"/>
    <property type="match status" value="1"/>
</dbReference>
<dbReference type="Gene3D" id="1.10.8.140">
    <property type="entry name" value="PDCD5-like"/>
    <property type="match status" value="1"/>
</dbReference>
<dbReference type="InterPro" id="IPR002836">
    <property type="entry name" value="PDCD5-like"/>
</dbReference>
<dbReference type="PIRSF" id="PIRSF015730">
    <property type="entry name" value="TFAR19"/>
    <property type="match status" value="1"/>
</dbReference>